<reference evidence="1 2" key="1">
    <citation type="submission" date="2016-10" db="EMBL/GenBank/DDBJ databases">
        <authorList>
            <person name="de Groot N.N."/>
        </authorList>
    </citation>
    <scope>NUCLEOTIDE SEQUENCE [LARGE SCALE GENOMIC DNA]</scope>
    <source>
        <strain evidence="1 2">DSM 4180</strain>
    </source>
</reference>
<dbReference type="PRINTS" id="PR00081">
    <property type="entry name" value="GDHRDH"/>
</dbReference>
<evidence type="ECO:0000313" key="1">
    <source>
        <dbReference type="EMBL" id="SFM37985.1"/>
    </source>
</evidence>
<dbReference type="PANTHER" id="PTHR45458:SF1">
    <property type="entry name" value="SHORT CHAIN DEHYDROGENASE"/>
    <property type="match status" value="1"/>
</dbReference>
<dbReference type="RefSeq" id="WP_090483962.1">
    <property type="nucleotide sequence ID" value="NZ_FOUO01000004.1"/>
</dbReference>
<evidence type="ECO:0000313" key="2">
    <source>
        <dbReference type="Proteomes" id="UP000199556"/>
    </source>
</evidence>
<proteinExistence type="predicted"/>
<dbReference type="AlphaFoldDB" id="A0A1I4QE38"/>
<dbReference type="EMBL" id="FOUO01000004">
    <property type="protein sequence ID" value="SFM37985.1"/>
    <property type="molecule type" value="Genomic_DNA"/>
</dbReference>
<dbReference type="Gene3D" id="3.40.50.720">
    <property type="entry name" value="NAD(P)-binding Rossmann-like Domain"/>
    <property type="match status" value="1"/>
</dbReference>
<dbReference type="STRING" id="195064.SAMN05421721_10449"/>
<dbReference type="InterPro" id="IPR036291">
    <property type="entry name" value="NAD(P)-bd_dom_sf"/>
</dbReference>
<dbReference type="PANTHER" id="PTHR45458">
    <property type="entry name" value="SHORT-CHAIN DEHYDROGENASE/REDUCTASE SDR"/>
    <property type="match status" value="1"/>
</dbReference>
<accession>A0A1I4QE38</accession>
<dbReference type="SUPFAM" id="SSF51735">
    <property type="entry name" value="NAD(P)-binding Rossmann-fold domains"/>
    <property type="match status" value="1"/>
</dbReference>
<dbReference type="CDD" id="cd05325">
    <property type="entry name" value="carb_red_sniffer_like_SDR_c"/>
    <property type="match status" value="1"/>
</dbReference>
<dbReference type="InterPro" id="IPR052184">
    <property type="entry name" value="SDR_enzymes"/>
</dbReference>
<dbReference type="OrthoDB" id="9785826at2"/>
<dbReference type="Proteomes" id="UP000199556">
    <property type="component" value="Unassembled WGS sequence"/>
</dbReference>
<dbReference type="InterPro" id="IPR002347">
    <property type="entry name" value="SDR_fam"/>
</dbReference>
<keyword evidence="2" id="KW-1185">Reference proteome</keyword>
<gene>
    <name evidence="1" type="ORF">SAMN05421721_10449</name>
</gene>
<sequence>MQIVLIGASGGIGAAFTRALAQRDSTTRIIATHHRHPPAWDHPKVHWHALDASDEGAVAALAQQTGDIDWVINAAGFLHDAQHGPEKTIRQADAAFFMKNMERNALPTLLLARYLTPRMRHGRPAVFAAVSARLGSIGENHIGGWYSYRASKAALNMVLKTLSIELRRTHPQLTVAALHPGTTDTPLSRPFQGRVPEGALFTPHYSVACMLNVLDGLTPQQSGGFWSFDGEALPW</sequence>
<name>A0A1I4QE38_ECTMO</name>
<dbReference type="Pfam" id="PF00106">
    <property type="entry name" value="adh_short"/>
    <property type="match status" value="1"/>
</dbReference>
<protein>
    <submittedName>
        <fullName evidence="1">NAD(P)-dependent dehydrogenase, short-chain alcohol dehydrogenase family</fullName>
    </submittedName>
</protein>
<organism evidence="1 2">
    <name type="scientific">Ectothiorhodospira mobilis</name>
    <dbReference type="NCBI Taxonomy" id="195064"/>
    <lineage>
        <taxon>Bacteria</taxon>
        <taxon>Pseudomonadati</taxon>
        <taxon>Pseudomonadota</taxon>
        <taxon>Gammaproteobacteria</taxon>
        <taxon>Chromatiales</taxon>
        <taxon>Ectothiorhodospiraceae</taxon>
        <taxon>Ectothiorhodospira</taxon>
    </lineage>
</organism>
<dbReference type="GO" id="GO:0016616">
    <property type="term" value="F:oxidoreductase activity, acting on the CH-OH group of donors, NAD or NADP as acceptor"/>
    <property type="evidence" value="ECO:0007669"/>
    <property type="project" value="TreeGrafter"/>
</dbReference>